<keyword evidence="2" id="KW-1185">Reference proteome</keyword>
<protein>
    <submittedName>
        <fullName evidence="1">Uncharacterized protein</fullName>
    </submittedName>
</protein>
<accession>A0A2P4WVM3</accession>
<name>A0A2P4WVM3_9STRA</name>
<organism evidence="1 2">
    <name type="scientific">Phytophthora palmivora</name>
    <dbReference type="NCBI Taxonomy" id="4796"/>
    <lineage>
        <taxon>Eukaryota</taxon>
        <taxon>Sar</taxon>
        <taxon>Stramenopiles</taxon>
        <taxon>Oomycota</taxon>
        <taxon>Peronosporomycetes</taxon>
        <taxon>Peronosporales</taxon>
        <taxon>Peronosporaceae</taxon>
        <taxon>Phytophthora</taxon>
    </lineage>
</organism>
<feature type="non-terminal residue" evidence="1">
    <location>
        <position position="59"/>
    </location>
</feature>
<dbReference type="Proteomes" id="UP000237271">
    <property type="component" value="Unassembled WGS sequence"/>
</dbReference>
<dbReference type="AlphaFoldDB" id="A0A2P4WVM3"/>
<reference evidence="1 2" key="1">
    <citation type="journal article" date="2017" name="Genome Biol. Evol.">
        <title>Phytophthora megakarya and P. palmivora, closely related causal agents of cacao black pod rot, underwent increases in genome sizes and gene numbers by different mechanisms.</title>
        <authorList>
            <person name="Ali S.S."/>
            <person name="Shao J."/>
            <person name="Lary D.J."/>
            <person name="Kronmiller B."/>
            <person name="Shen D."/>
            <person name="Strem M.D."/>
            <person name="Amoako-Attah I."/>
            <person name="Akrofi A.Y."/>
            <person name="Begoude B.A."/>
            <person name="Ten Hoopen G.M."/>
            <person name="Coulibaly K."/>
            <person name="Kebe B.I."/>
            <person name="Melnick R.L."/>
            <person name="Guiltinan M.J."/>
            <person name="Tyler B.M."/>
            <person name="Meinhardt L.W."/>
            <person name="Bailey B.A."/>
        </authorList>
    </citation>
    <scope>NUCLEOTIDE SEQUENCE [LARGE SCALE GENOMIC DNA]</scope>
    <source>
        <strain evidence="2">sbr112.9</strain>
    </source>
</reference>
<comment type="caution">
    <text evidence="1">The sequence shown here is derived from an EMBL/GenBank/DDBJ whole genome shotgun (WGS) entry which is preliminary data.</text>
</comment>
<evidence type="ECO:0000313" key="2">
    <source>
        <dbReference type="Proteomes" id="UP000237271"/>
    </source>
</evidence>
<evidence type="ECO:0000313" key="1">
    <source>
        <dbReference type="EMBL" id="POM57351.1"/>
    </source>
</evidence>
<gene>
    <name evidence="1" type="ORF">PHPALM_38144</name>
</gene>
<dbReference type="OrthoDB" id="20872at2759"/>
<dbReference type="EMBL" id="NCKW01020792">
    <property type="protein sequence ID" value="POM57351.1"/>
    <property type="molecule type" value="Genomic_DNA"/>
</dbReference>
<proteinExistence type="predicted"/>
<sequence length="59" mass="6677">MFGYFAEKLNVKNLGELLAPTLTPEQEFHAAIEQGLHDKFVRMMDEQNIDPNAKNEAGN</sequence>